<proteinExistence type="predicted"/>
<feature type="chain" id="PRO_5014734952" description="Lipoprotein" evidence="1">
    <location>
        <begin position="23"/>
        <end position="130"/>
    </location>
</feature>
<dbReference type="EMBL" id="NPDN01000005">
    <property type="protein sequence ID" value="PJZ25304.1"/>
    <property type="molecule type" value="Genomic_DNA"/>
</dbReference>
<accession>A0A2M9XCC0</accession>
<evidence type="ECO:0000313" key="2">
    <source>
        <dbReference type="EMBL" id="PJZ25304.1"/>
    </source>
</evidence>
<dbReference type="PROSITE" id="PS51257">
    <property type="entry name" value="PROKAR_LIPOPROTEIN"/>
    <property type="match status" value="1"/>
</dbReference>
<reference evidence="2 3" key="1">
    <citation type="submission" date="2017-07" db="EMBL/GenBank/DDBJ databases">
        <title>Leptospira spp. isolated from tropical soils.</title>
        <authorList>
            <person name="Thibeaux R."/>
            <person name="Iraola G."/>
            <person name="Ferres I."/>
            <person name="Bierque E."/>
            <person name="Girault D."/>
            <person name="Soupe-Gilbert M.-E."/>
            <person name="Picardeau M."/>
            <person name="Goarant C."/>
        </authorList>
    </citation>
    <scope>NUCLEOTIDE SEQUENCE [LARGE SCALE GENOMIC DNA]</scope>
    <source>
        <strain evidence="2 3">MCA1-C-A1</strain>
    </source>
</reference>
<evidence type="ECO:0000313" key="3">
    <source>
        <dbReference type="Proteomes" id="UP000232196"/>
    </source>
</evidence>
<dbReference type="Proteomes" id="UP000232196">
    <property type="component" value="Unassembled WGS sequence"/>
</dbReference>
<evidence type="ECO:0000256" key="1">
    <source>
        <dbReference type="SAM" id="SignalP"/>
    </source>
</evidence>
<dbReference type="OrthoDB" id="345381at2"/>
<dbReference type="RefSeq" id="WP_100706653.1">
    <property type="nucleotide sequence ID" value="NZ_NPDL01000008.1"/>
</dbReference>
<sequence length="130" mass="14480">MNFRYFPLYIFIILLFSSSCTSDPQTKKEKEDYQNQSLISAALNGNQRSDCVYCSDTRAFEGNCSCYKQIPVFSCTGIPSGKGKSNSYNISCDELLQLGAWTQASSDSFSCSYLTCPPEAYRAAFTEEGK</sequence>
<gene>
    <name evidence="2" type="ORF">CH357_10235</name>
</gene>
<feature type="signal peptide" evidence="1">
    <location>
        <begin position="1"/>
        <end position="22"/>
    </location>
</feature>
<evidence type="ECO:0008006" key="4">
    <source>
        <dbReference type="Google" id="ProtNLM"/>
    </source>
</evidence>
<comment type="caution">
    <text evidence="2">The sequence shown here is derived from an EMBL/GenBank/DDBJ whole genome shotgun (WGS) entry which is preliminary data.</text>
</comment>
<keyword evidence="1" id="KW-0732">Signal</keyword>
<dbReference type="AlphaFoldDB" id="A0A2M9XCC0"/>
<name>A0A2M9XCC0_9LEPT</name>
<organism evidence="2 3">
    <name type="scientific">Leptospira hartskeerlii</name>
    <dbReference type="NCBI Taxonomy" id="2023177"/>
    <lineage>
        <taxon>Bacteria</taxon>
        <taxon>Pseudomonadati</taxon>
        <taxon>Spirochaetota</taxon>
        <taxon>Spirochaetia</taxon>
        <taxon>Leptospirales</taxon>
        <taxon>Leptospiraceae</taxon>
        <taxon>Leptospira</taxon>
    </lineage>
</organism>
<keyword evidence="3" id="KW-1185">Reference proteome</keyword>
<protein>
    <recommendedName>
        <fullName evidence="4">Lipoprotein</fullName>
    </recommendedName>
</protein>